<comment type="caution">
    <text evidence="1">The sequence shown here is derived from an EMBL/GenBank/DDBJ whole genome shotgun (WGS) entry which is preliminary data.</text>
</comment>
<dbReference type="EMBL" id="JBICBT010000819">
    <property type="protein sequence ID" value="KAL3098817.1"/>
    <property type="molecule type" value="Genomic_DNA"/>
</dbReference>
<proteinExistence type="predicted"/>
<dbReference type="AlphaFoldDB" id="A0ABD2K7H9"/>
<dbReference type="Proteomes" id="UP001620626">
    <property type="component" value="Unassembled WGS sequence"/>
</dbReference>
<sequence>MALPSSENSKYDTPLEPFVVNGPMSLSQFVQTMEEEHKQSVRMLHAGKHRGYLLMPVELPNPNGDRFSGQGHVLMEDLVCQLKGKTRNATHGIIIFYVLYENSELYNVKYNF</sequence>
<keyword evidence="2" id="KW-1185">Reference proteome</keyword>
<evidence type="ECO:0000313" key="2">
    <source>
        <dbReference type="Proteomes" id="UP001620626"/>
    </source>
</evidence>
<evidence type="ECO:0000313" key="1">
    <source>
        <dbReference type="EMBL" id="KAL3098817.1"/>
    </source>
</evidence>
<reference evidence="1 2" key="1">
    <citation type="submission" date="2024-10" db="EMBL/GenBank/DDBJ databases">
        <authorList>
            <person name="Kim D."/>
        </authorList>
    </citation>
    <scope>NUCLEOTIDE SEQUENCE [LARGE SCALE GENOMIC DNA]</scope>
    <source>
        <strain evidence="1">BH-2024</strain>
    </source>
</reference>
<accession>A0ABD2K7H9</accession>
<gene>
    <name evidence="1" type="ORF">niasHT_024571</name>
</gene>
<name>A0ABD2K7H9_9BILA</name>
<organism evidence="1 2">
    <name type="scientific">Heterodera trifolii</name>
    <dbReference type="NCBI Taxonomy" id="157864"/>
    <lineage>
        <taxon>Eukaryota</taxon>
        <taxon>Metazoa</taxon>
        <taxon>Ecdysozoa</taxon>
        <taxon>Nematoda</taxon>
        <taxon>Chromadorea</taxon>
        <taxon>Rhabditida</taxon>
        <taxon>Tylenchina</taxon>
        <taxon>Tylenchomorpha</taxon>
        <taxon>Tylenchoidea</taxon>
        <taxon>Heteroderidae</taxon>
        <taxon>Heteroderinae</taxon>
        <taxon>Heterodera</taxon>
    </lineage>
</organism>
<protein>
    <submittedName>
        <fullName evidence="1">Uncharacterized protein</fullName>
    </submittedName>
</protein>